<keyword evidence="1 4" id="KW-0547">Nucleotide-binding</keyword>
<dbReference type="EC" id="6.2.1.64" evidence="4"/>
<evidence type="ECO:0000313" key="6">
    <source>
        <dbReference type="EMBL" id="PJF18857.1"/>
    </source>
</evidence>
<dbReference type="GO" id="GO:0019781">
    <property type="term" value="F:NEDD8 activating enzyme activity"/>
    <property type="evidence" value="ECO:0007669"/>
    <property type="project" value="UniProtKB-UniRule"/>
</dbReference>
<proteinExistence type="inferred from homology"/>
<dbReference type="UniPathway" id="UPA00885"/>
<dbReference type="Gene3D" id="3.40.50.720">
    <property type="entry name" value="NAD(P)-binding Rossmann-like Domain"/>
    <property type="match status" value="1"/>
</dbReference>
<evidence type="ECO:0000256" key="1">
    <source>
        <dbReference type="ARBA" id="ARBA00022741"/>
    </source>
</evidence>
<comment type="caution">
    <text evidence="6">The sequence shown here is derived from an EMBL/GenBank/DDBJ whole genome shotgun (WGS) entry which is preliminary data.</text>
</comment>
<dbReference type="OrthoDB" id="10255449at2759"/>
<gene>
    <name evidence="6" type="ORF">PSACC_01382</name>
</gene>
<accession>A0A2H9TM92</accession>
<dbReference type="STRING" id="1246581.A0A2H9TM92"/>
<keyword evidence="4" id="KW-0436">Ligase</keyword>
<comment type="function">
    <text evidence="4">Catalytic subunit of the dimeric E1 enzyme, which activates NEDD8.</text>
</comment>
<evidence type="ECO:0000256" key="2">
    <source>
        <dbReference type="ARBA" id="ARBA00022786"/>
    </source>
</evidence>
<name>A0A2H9TM92_9FUNG</name>
<comment type="similarity">
    <text evidence="4">Belongs to the ubiquitin-activating E1 family. UBA3 subfamily.</text>
</comment>
<dbReference type="InterPro" id="IPR035985">
    <property type="entry name" value="Ubiquitin-activating_enz"/>
</dbReference>
<organism evidence="6 7">
    <name type="scientific">Paramicrosporidium saccamoebae</name>
    <dbReference type="NCBI Taxonomy" id="1246581"/>
    <lineage>
        <taxon>Eukaryota</taxon>
        <taxon>Fungi</taxon>
        <taxon>Fungi incertae sedis</taxon>
        <taxon>Cryptomycota</taxon>
        <taxon>Cryptomycota incertae sedis</taxon>
        <taxon>Paramicrosporidium</taxon>
    </lineage>
</organism>
<dbReference type="AlphaFoldDB" id="A0A2H9TM92"/>
<dbReference type="SUPFAM" id="SSF69572">
    <property type="entry name" value="Activating enzymes of the ubiquitin-like proteins"/>
    <property type="match status" value="1"/>
</dbReference>
<keyword evidence="2 4" id="KW-0833">Ubl conjugation pathway</keyword>
<dbReference type="Gene3D" id="1.10.10.520">
    <property type="entry name" value="Ubiquitin activating enzymes (Uba3). Chain: B, domain 2"/>
    <property type="match status" value="1"/>
</dbReference>
<dbReference type="GO" id="GO:0045116">
    <property type="term" value="P:protein neddylation"/>
    <property type="evidence" value="ECO:0007669"/>
    <property type="project" value="UniProtKB-UniRule"/>
</dbReference>
<dbReference type="Proteomes" id="UP000240830">
    <property type="component" value="Unassembled WGS sequence"/>
</dbReference>
<comment type="pathway">
    <text evidence="4">Protein modification; protein neddylation.</text>
</comment>
<dbReference type="Pfam" id="PF00899">
    <property type="entry name" value="ThiF"/>
    <property type="match status" value="1"/>
</dbReference>
<dbReference type="EMBL" id="MTSL01000101">
    <property type="protein sequence ID" value="PJF18857.1"/>
    <property type="molecule type" value="Genomic_DNA"/>
</dbReference>
<reference evidence="6 7" key="1">
    <citation type="submission" date="2016-10" db="EMBL/GenBank/DDBJ databases">
        <title>The genome of Paramicrosporidium saccamoebae is the missing link in understanding Cryptomycota and Microsporidia evolution.</title>
        <authorList>
            <person name="Quandt C.A."/>
            <person name="Beaudet D."/>
            <person name="Corsaro D."/>
            <person name="Michel R."/>
            <person name="Corradi N."/>
            <person name="James T."/>
        </authorList>
    </citation>
    <scope>NUCLEOTIDE SEQUENCE [LARGE SCALE GENOMIC DNA]</scope>
    <source>
        <strain evidence="6 7">KSL3</strain>
    </source>
</reference>
<keyword evidence="3 4" id="KW-0067">ATP-binding</keyword>
<evidence type="ECO:0000259" key="5">
    <source>
        <dbReference type="Pfam" id="PF00899"/>
    </source>
</evidence>
<evidence type="ECO:0000256" key="4">
    <source>
        <dbReference type="RuleBase" id="RU368009"/>
    </source>
</evidence>
<dbReference type="PANTHER" id="PTHR10953">
    <property type="entry name" value="UBIQUITIN-ACTIVATING ENZYME E1"/>
    <property type="match status" value="1"/>
</dbReference>
<keyword evidence="7" id="KW-1185">Reference proteome</keyword>
<feature type="domain" description="THIF-type NAD/FAD binding fold" evidence="5">
    <location>
        <begin position="4"/>
        <end position="281"/>
    </location>
</feature>
<dbReference type="GO" id="GO:0005737">
    <property type="term" value="C:cytoplasm"/>
    <property type="evidence" value="ECO:0007669"/>
    <property type="project" value="TreeGrafter"/>
</dbReference>
<dbReference type="GO" id="GO:0005524">
    <property type="term" value="F:ATP binding"/>
    <property type="evidence" value="ECO:0007669"/>
    <property type="project" value="UniProtKB-UniRule"/>
</dbReference>
<comment type="catalytic activity">
    <reaction evidence="4">
        <text>ATP + [NEDD8 protein] + [E1 NEDD8-activating enzyme]-L-cysteine = AMP + diphosphate + [E1 NEDD8-activating enzyme]-S-[NEDD8 protein]-yl-L-cysteine.</text>
        <dbReference type="EC" id="6.2.1.64"/>
    </reaction>
</comment>
<protein>
    <recommendedName>
        <fullName evidence="4">NEDD8-activating enzyme E1 catalytic subunit</fullName>
        <ecNumber evidence="4">6.2.1.64</ecNumber>
    </recommendedName>
</protein>
<dbReference type="InterPro" id="IPR023318">
    <property type="entry name" value="Ub_act_enz_dom_a_sf"/>
</dbReference>
<sequence length="289" mass="32211">MGPRVLVVGAGALGSEIVVKLVALGFQKMEAVDMDTIEVSNLTRQSLFRTDHVGRYKAEIVAESVNVYPSVECTFRVCRVETLPMSYFSSFGLILCGVDNVETRLWLNDVACRLSVTLIEGGTEGWMGHVRLVMGGITPCLYCTRFLHAERETWALCTLTGTPTNREQIVAWTLTLEWPRLNAVEFDVKDEEHLNRFGEMAIKRAAQYGIDGIDKPYILETIRAIVPTVISTTSLIAGISVLIAQQLTTNCFTTDANYWFYNGVQGAFLQSHSLQRDPNCPICHPNDPR</sequence>
<dbReference type="GO" id="GO:0005634">
    <property type="term" value="C:nucleus"/>
    <property type="evidence" value="ECO:0007669"/>
    <property type="project" value="TreeGrafter"/>
</dbReference>
<dbReference type="PANTHER" id="PTHR10953:SF6">
    <property type="entry name" value="NEDD8-ACTIVATING ENZYME E1 CATALYTIC SUBUNIT"/>
    <property type="match status" value="1"/>
</dbReference>
<dbReference type="InterPro" id="IPR045886">
    <property type="entry name" value="ThiF/MoeB/HesA"/>
</dbReference>
<dbReference type="InterPro" id="IPR000594">
    <property type="entry name" value="ThiF_NAD_FAD-bd"/>
</dbReference>
<evidence type="ECO:0000256" key="3">
    <source>
        <dbReference type="ARBA" id="ARBA00022840"/>
    </source>
</evidence>
<evidence type="ECO:0000313" key="7">
    <source>
        <dbReference type="Proteomes" id="UP000240830"/>
    </source>
</evidence>